<dbReference type="PATRIC" id="fig|1227456.3.peg.4177"/>
<protein>
    <submittedName>
        <fullName evidence="2">Uncharacterized protein</fullName>
    </submittedName>
</protein>
<comment type="caution">
    <text evidence="2">The sequence shown here is derived from an EMBL/GenBank/DDBJ whole genome shotgun (WGS) entry which is preliminary data.</text>
</comment>
<evidence type="ECO:0000313" key="2">
    <source>
        <dbReference type="EMBL" id="EMA47781.1"/>
    </source>
</evidence>
<dbReference type="Proteomes" id="UP000011625">
    <property type="component" value="Unassembled WGS sequence"/>
</dbReference>
<proteinExistence type="predicted"/>
<accession>M0MQ71</accession>
<name>M0MQ71_9EURY</name>
<evidence type="ECO:0000256" key="1">
    <source>
        <dbReference type="SAM" id="MobiDB-lite"/>
    </source>
</evidence>
<gene>
    <name evidence="2" type="ORF">C450_20721</name>
</gene>
<keyword evidence="3" id="KW-1185">Reference proteome</keyword>
<dbReference type="EMBL" id="AOME01000108">
    <property type="protein sequence ID" value="EMA47781.1"/>
    <property type="molecule type" value="Genomic_DNA"/>
</dbReference>
<evidence type="ECO:0000313" key="3">
    <source>
        <dbReference type="Proteomes" id="UP000011625"/>
    </source>
</evidence>
<sequence>MSTDPILDTDTDAEPAFEPCDGERVSDTTSSVAAVTESDGFEADNRLRELTPLVPYLEEKLASTRREAVQQGYSTAPL</sequence>
<dbReference type="AlphaFoldDB" id="M0MQ71"/>
<reference evidence="2 3" key="1">
    <citation type="journal article" date="2014" name="PLoS Genet.">
        <title>Phylogenetically driven sequencing of extremely halophilic archaea reveals strategies for static and dynamic osmo-response.</title>
        <authorList>
            <person name="Becker E.A."/>
            <person name="Seitzer P.M."/>
            <person name="Tritt A."/>
            <person name="Larsen D."/>
            <person name="Krusor M."/>
            <person name="Yao A.I."/>
            <person name="Wu D."/>
            <person name="Madern D."/>
            <person name="Eisen J.A."/>
            <person name="Darling A.E."/>
            <person name="Facciotti M.T."/>
        </authorList>
    </citation>
    <scope>NUCLEOTIDE SEQUENCE [LARGE SCALE GENOMIC DNA]</scope>
    <source>
        <strain evidence="2 3">DSM 8989</strain>
    </source>
</reference>
<dbReference type="RefSeq" id="WP_005047052.1">
    <property type="nucleotide sequence ID" value="NZ_AOME01000108.1"/>
</dbReference>
<feature type="region of interest" description="Disordered" evidence="1">
    <location>
        <begin position="1"/>
        <end position="29"/>
    </location>
</feature>
<dbReference type="STRING" id="1227456.C450_20721"/>
<organism evidence="2 3">
    <name type="scientific">Halococcus salifodinae DSM 8989</name>
    <dbReference type="NCBI Taxonomy" id="1227456"/>
    <lineage>
        <taxon>Archaea</taxon>
        <taxon>Methanobacteriati</taxon>
        <taxon>Methanobacteriota</taxon>
        <taxon>Stenosarchaea group</taxon>
        <taxon>Halobacteria</taxon>
        <taxon>Halobacteriales</taxon>
        <taxon>Halococcaceae</taxon>
        <taxon>Halococcus</taxon>
    </lineage>
</organism>